<dbReference type="EMBL" id="CP064781">
    <property type="protein sequence ID" value="QRJ65006.1"/>
    <property type="molecule type" value="Genomic_DNA"/>
</dbReference>
<protein>
    <submittedName>
        <fullName evidence="2">SoxR reducing system RseC family protein</fullName>
    </submittedName>
</protein>
<dbReference type="Pfam" id="PF04246">
    <property type="entry name" value="RseC_MucC"/>
    <property type="match status" value="1"/>
</dbReference>
<evidence type="ECO:0000256" key="1">
    <source>
        <dbReference type="SAM" id="Phobius"/>
    </source>
</evidence>
<keyword evidence="1" id="KW-1133">Transmembrane helix</keyword>
<organism evidence="2 3">
    <name type="scientific">Azospira restricta</name>
    <dbReference type="NCBI Taxonomy" id="404405"/>
    <lineage>
        <taxon>Bacteria</taxon>
        <taxon>Pseudomonadati</taxon>
        <taxon>Pseudomonadota</taxon>
        <taxon>Betaproteobacteria</taxon>
        <taxon>Rhodocyclales</taxon>
        <taxon>Rhodocyclaceae</taxon>
        <taxon>Azospira</taxon>
    </lineage>
</organism>
<sequence>MSGAAEVRGVVRRIAGGRALVAVAETACGGCTHAGGCAAGRLAAARGPRLLTLPADAALAVGDAVCIRQCERGLALSAVLGYLVPALAMPLGAWGGAAFAGSDAGAAAGAAGGFVAALAAARLLLSAFPALSPPPRALPLRLPLSQPATPSAEEYPDEP</sequence>
<accession>A0A974SRA7</accession>
<name>A0A974SRA7_9RHOO</name>
<keyword evidence="1" id="KW-0472">Membrane</keyword>
<keyword evidence="1" id="KW-0812">Transmembrane</keyword>
<dbReference type="KEGG" id="ares:IWH25_06605"/>
<keyword evidence="3" id="KW-1185">Reference proteome</keyword>
<reference evidence="2" key="1">
    <citation type="submission" date="2020-11" db="EMBL/GenBank/DDBJ databases">
        <title>Azospira restricta DSM 18626 genome sequence.</title>
        <authorList>
            <person name="Moe W.M."/>
        </authorList>
    </citation>
    <scope>NUCLEOTIDE SEQUENCE</scope>
    <source>
        <strain evidence="2">DSM 18626</strain>
    </source>
</reference>
<feature type="transmembrane region" description="Helical" evidence="1">
    <location>
        <begin position="74"/>
        <end position="94"/>
    </location>
</feature>
<dbReference type="Proteomes" id="UP000663444">
    <property type="component" value="Chromosome"/>
</dbReference>
<dbReference type="AlphaFoldDB" id="A0A974SRA7"/>
<gene>
    <name evidence="2" type="ORF">IWH25_06605</name>
</gene>
<dbReference type="RefSeq" id="WP_203388532.1">
    <property type="nucleotide sequence ID" value="NZ_CP064781.1"/>
</dbReference>
<evidence type="ECO:0000313" key="3">
    <source>
        <dbReference type="Proteomes" id="UP000663444"/>
    </source>
</evidence>
<evidence type="ECO:0000313" key="2">
    <source>
        <dbReference type="EMBL" id="QRJ65006.1"/>
    </source>
</evidence>
<proteinExistence type="predicted"/>
<feature type="transmembrane region" description="Helical" evidence="1">
    <location>
        <begin position="106"/>
        <end position="131"/>
    </location>
</feature>